<keyword evidence="3" id="KW-0611">Plant defense</keyword>
<dbReference type="Gene3D" id="1.10.8.430">
    <property type="entry name" value="Helical domain of apoptotic protease-activating factors"/>
    <property type="match status" value="1"/>
</dbReference>
<evidence type="ECO:0000259" key="7">
    <source>
        <dbReference type="Pfam" id="PF23247"/>
    </source>
</evidence>
<dbReference type="AlphaFoldDB" id="A0A2N9FCN5"/>
<dbReference type="Pfam" id="PF00931">
    <property type="entry name" value="NB-ARC"/>
    <property type="match status" value="2"/>
</dbReference>
<evidence type="ECO:0000256" key="1">
    <source>
        <dbReference type="ARBA" id="ARBA00008894"/>
    </source>
</evidence>
<protein>
    <recommendedName>
        <fullName evidence="9">NB-ARC domain-containing protein</fullName>
    </recommendedName>
</protein>
<dbReference type="InterPro" id="IPR050905">
    <property type="entry name" value="Plant_NBS-LRR"/>
</dbReference>
<dbReference type="SUPFAM" id="SSF52540">
    <property type="entry name" value="P-loop containing nucleoside triphosphate hydrolases"/>
    <property type="match status" value="1"/>
</dbReference>
<dbReference type="Gene3D" id="3.40.50.300">
    <property type="entry name" value="P-loop containing nucleotide triphosphate hydrolases"/>
    <property type="match status" value="1"/>
</dbReference>
<gene>
    <name evidence="8" type="ORF">FSB_LOCUS12652</name>
</gene>
<dbReference type="InterPro" id="IPR002182">
    <property type="entry name" value="NB-ARC"/>
</dbReference>
<dbReference type="GO" id="GO:0043531">
    <property type="term" value="F:ADP binding"/>
    <property type="evidence" value="ECO:0007669"/>
    <property type="project" value="InterPro"/>
</dbReference>
<dbReference type="Pfam" id="PF23247">
    <property type="entry name" value="LRR_RPS2"/>
    <property type="match status" value="1"/>
</dbReference>
<evidence type="ECO:0000256" key="4">
    <source>
        <dbReference type="ARBA" id="ARBA00022840"/>
    </source>
</evidence>
<organism evidence="8">
    <name type="scientific">Fagus sylvatica</name>
    <name type="common">Beechnut</name>
    <dbReference type="NCBI Taxonomy" id="28930"/>
    <lineage>
        <taxon>Eukaryota</taxon>
        <taxon>Viridiplantae</taxon>
        <taxon>Streptophyta</taxon>
        <taxon>Embryophyta</taxon>
        <taxon>Tracheophyta</taxon>
        <taxon>Spermatophyta</taxon>
        <taxon>Magnoliopsida</taxon>
        <taxon>eudicotyledons</taxon>
        <taxon>Gunneridae</taxon>
        <taxon>Pentapetalae</taxon>
        <taxon>rosids</taxon>
        <taxon>fabids</taxon>
        <taxon>Fagales</taxon>
        <taxon>Fagaceae</taxon>
        <taxon>Fagus</taxon>
    </lineage>
</organism>
<dbReference type="Gene3D" id="3.80.10.10">
    <property type="entry name" value="Ribonuclease Inhibitor"/>
    <property type="match status" value="1"/>
</dbReference>
<evidence type="ECO:0000256" key="3">
    <source>
        <dbReference type="ARBA" id="ARBA00022821"/>
    </source>
</evidence>
<keyword evidence="2" id="KW-0547">Nucleotide-binding</keyword>
<dbReference type="InterPro" id="IPR027417">
    <property type="entry name" value="P-loop_NTPase"/>
</dbReference>
<dbReference type="PANTHER" id="PTHR33463">
    <property type="entry name" value="NB-ARC DOMAIN-CONTAINING PROTEIN-RELATED"/>
    <property type="match status" value="1"/>
</dbReference>
<feature type="domain" description="Disease resistance protein At4g27190-like leucine-rich repeats" evidence="7">
    <location>
        <begin position="973"/>
        <end position="1076"/>
    </location>
</feature>
<evidence type="ECO:0000259" key="6">
    <source>
        <dbReference type="Pfam" id="PF00931"/>
    </source>
</evidence>
<dbReference type="SUPFAM" id="SSF52058">
    <property type="entry name" value="L domain-like"/>
    <property type="match status" value="1"/>
</dbReference>
<evidence type="ECO:0008006" key="9">
    <source>
        <dbReference type="Google" id="ProtNLM"/>
    </source>
</evidence>
<feature type="compositionally biased region" description="Low complexity" evidence="5">
    <location>
        <begin position="944"/>
        <end position="958"/>
    </location>
</feature>
<feature type="domain" description="NB-ARC" evidence="6">
    <location>
        <begin position="237"/>
        <end position="290"/>
    </location>
</feature>
<accession>A0A2N9FCN5</accession>
<dbReference type="InterPro" id="IPR057135">
    <property type="entry name" value="At4g27190-like_LRR"/>
</dbReference>
<proteinExistence type="inferred from homology"/>
<evidence type="ECO:0000256" key="2">
    <source>
        <dbReference type="ARBA" id="ARBA00022741"/>
    </source>
</evidence>
<dbReference type="InterPro" id="IPR032675">
    <property type="entry name" value="LRR_dom_sf"/>
</dbReference>
<reference evidence="8" key="1">
    <citation type="submission" date="2018-02" db="EMBL/GenBank/DDBJ databases">
        <authorList>
            <person name="Cohen D.B."/>
            <person name="Kent A.D."/>
        </authorList>
    </citation>
    <scope>NUCLEOTIDE SEQUENCE</scope>
</reference>
<dbReference type="GO" id="GO:0006952">
    <property type="term" value="P:defense response"/>
    <property type="evidence" value="ECO:0007669"/>
    <property type="project" value="UniProtKB-KW"/>
</dbReference>
<evidence type="ECO:0000313" key="8">
    <source>
        <dbReference type="EMBL" id="SPC84770.1"/>
    </source>
</evidence>
<dbReference type="EMBL" id="OIVN01000733">
    <property type="protein sequence ID" value="SPC84770.1"/>
    <property type="molecule type" value="Genomic_DNA"/>
</dbReference>
<keyword evidence="4" id="KW-0067">ATP-binding</keyword>
<dbReference type="PRINTS" id="PR00364">
    <property type="entry name" value="DISEASERSIST"/>
</dbReference>
<dbReference type="PANTHER" id="PTHR33463:SF203">
    <property type="entry name" value="AAA+ ATPASE DOMAIN-CONTAINING PROTEIN"/>
    <property type="match status" value="1"/>
</dbReference>
<dbReference type="InterPro" id="IPR042197">
    <property type="entry name" value="Apaf_helical"/>
</dbReference>
<feature type="domain" description="NB-ARC" evidence="6">
    <location>
        <begin position="153"/>
        <end position="234"/>
    </location>
</feature>
<name>A0A2N9FCN5_FAGSY</name>
<evidence type="ECO:0000256" key="5">
    <source>
        <dbReference type="SAM" id="MobiDB-lite"/>
    </source>
</evidence>
<comment type="similarity">
    <text evidence="1">Belongs to the disease resistance NB-LRR family.</text>
</comment>
<feature type="region of interest" description="Disordered" evidence="5">
    <location>
        <begin position="935"/>
        <end position="959"/>
    </location>
</feature>
<dbReference type="GO" id="GO:0005524">
    <property type="term" value="F:ATP binding"/>
    <property type="evidence" value="ECO:0007669"/>
    <property type="project" value="UniProtKB-KW"/>
</dbReference>
<sequence length="1113" mass="126114">MEAQAAISIGAKAGEHMVEPIKQQVGYLIHLNSNIKNLKDQFQKLGDKRHGLQLLIDEEKRKDLVIALEVEQWVQMVDNISQGLQRFIDEDKMCLDLKSRYSLSRKAKKKTLAIEKLLSDAPSHNIMSCPPPPQGIGSSSIEGFKDFESRISMIKEVLEALRDDNINMISICGMGGIGKTTMAKEVAKRAKEAKLFDEDVMAVVSQNQDVKHIQGQIADMLHLQLKAESSLEERANQNVGIPCGGQNKRCKILLTSRSEEACNQMRSQKIVPIKVLSEEEAWNLFREMAGDCVDTRDLHPIAKEVAKECGGLPVAIVTVGRALENKTKVEWIAALQQLKKSIPKTIHNLDSTEDYDIPIEYLVRYGVGRSWKEECVKMHDVVRDVAISIADEHGFLVGCDDKIEEWPEKDTYGNYVEISLFSQEMKKHPDGLECSKLELLQLSCGKDTPQIEEWPEKDTYGNYFEIFLFSQEMKKHPDSLECSKHELLQLSCGKDTPQTGADPGIPFRGGHVPTLVMNCIRPCPQMIPANMFQGMKELKVLSMRDVSAIGALGKLEMLSFLGSKIKELPREIGNLGHLKLLDLSKCSTLQRIPYGLLSSLSRLEELYMGGIVVKWEPLEGNGEGNASLAELNSLSHHLMALEIIIPSIKLLPKDLHFKNQMIKFHMDIDQNLRAAFPSLERLELTDLDNLEKIYDGQFPKRSFSARGLVQLQELKISDCRNLEEIFSKEGEDEKAVDMIKFPKLTHMGSRLSLLRRLIGFCKPIVDPVELVQPSHAKSTQPSSNLEVARMETNELTKDKMTDNQDTGSFPDHLFKIIFIQDHLVMCGRMFHEESSIEIEKCDMIEDIVQRDGEEEAADFALFPKVSSFIVEELPNLVTFCKEAYSLEWSSMRKIKIWSCNKFKTIGSEIRRPMQDSPGFLRRCLKCVPHSRNYGPMVESNRGTNNKSHGSSSVVSKESNLTKLEDPKARDIDNPSKIWYLFSSHIIECLKNLEEIELGEIQVIDCEKIEEILTRAREEEGEEKDIVLFNKVNLIMLMDLPNLKCFCNEANAFEWPSLKKVGVIRCPNLRTFVPANLKTPELEGVYEDYRLRRPILKIMNSKGLLSGREILMPP</sequence>